<keyword evidence="1" id="KW-0175">Coiled coil</keyword>
<dbReference type="GeneID" id="5076257"/>
<dbReference type="SUPFAM" id="SSF69279">
    <property type="entry name" value="Phage tail proteins"/>
    <property type="match status" value="1"/>
</dbReference>
<dbReference type="EMBL" id="EF057797">
    <property type="protein sequence ID" value="ABM73399.1"/>
    <property type="molecule type" value="Genomic_DNA"/>
</dbReference>
<dbReference type="Proteomes" id="UP000008090">
    <property type="component" value="Segment"/>
</dbReference>
<dbReference type="RefSeq" id="YP_001039846.1">
    <property type="nucleotide sequence ID" value="NC_009016.1"/>
</dbReference>
<dbReference type="OrthoDB" id="3609at10239"/>
<dbReference type="Pfam" id="PF05954">
    <property type="entry name" value="Phage_GPD"/>
    <property type="match status" value="1"/>
</dbReference>
<organism evidence="2 3">
    <name type="scientific">Vibrio phage VP882</name>
    <dbReference type="NCBI Taxonomy" id="2913982"/>
    <lineage>
        <taxon>Viruses</taxon>
        <taxon>Duplodnaviria</taxon>
        <taxon>Heunggongvirae</taxon>
        <taxon>Uroviricota</taxon>
        <taxon>Caudoviricetes</taxon>
        <taxon>Hapunavirus</taxon>
        <taxon>Hapunavirus VP882</taxon>
    </lineage>
</organism>
<accession>A2I2Y5</accession>
<proteinExistence type="predicted"/>
<evidence type="ECO:0000313" key="2">
    <source>
        <dbReference type="EMBL" id="ABM73399.1"/>
    </source>
</evidence>
<evidence type="ECO:0000256" key="1">
    <source>
        <dbReference type="SAM" id="Coils"/>
    </source>
</evidence>
<reference evidence="2 3" key="1">
    <citation type="journal article" date="2009" name="Appl. Environ. Microbiol.">
        <title>Characterization of a new plasmid-like prophage in a pandemic Vibrio parahaemolyticus O3:K6 strain.</title>
        <authorList>
            <person name="Lan S.F."/>
            <person name="Huang C.H."/>
            <person name="Chang C.H."/>
            <person name="Liao W.C."/>
            <person name="Lin I.H."/>
            <person name="Jian W.N."/>
            <person name="Wu Y.G."/>
            <person name="Chen S.Y."/>
            <person name="Wong H.C."/>
        </authorList>
    </citation>
    <scope>NUCLEOTIDE SEQUENCE [LARGE SCALE GENOMIC DNA]</scope>
</reference>
<dbReference type="KEGG" id="vg:5076257"/>
<protein>
    <submittedName>
        <fullName evidence="2">Phage protein D-like</fullName>
    </submittedName>
</protein>
<keyword evidence="3" id="KW-1185">Reference proteome</keyword>
<feature type="coiled-coil region" evidence="1">
    <location>
        <begin position="250"/>
        <end position="277"/>
    </location>
</feature>
<evidence type="ECO:0000313" key="3">
    <source>
        <dbReference type="Proteomes" id="UP000008090"/>
    </source>
</evidence>
<name>A2I2Y5_9CAUD</name>
<sequence length="336" mass="37586">MGLGYTPMVRVRGAHAELINTRLLTWELIDAAGRQSDQLTLRVDTQGIDGLPKEGETIGLEVGYAEEESLTDKGDFKITRVTPRIYPDSVTIVATAAPFQVKDETEFKKRRSRSFEKITLGDLFRQVITTHGYSSRVAPDLDAIMLEHVDQSDETDMSFLTRLAKRYDAVTKPVDQLYVLARRGQVKSLSGQSLTPVRYSLPTKNVPTAASFINAEADFPSRTTFKGVVTTYWDPAQGKELEVKVGEAPFKKLRNQHDSQEQANEAANGEMRKLARTGVKIRMDVPGDPRLVAEGLLELDDSFPDYMRGRWSLDRVISRGNRGQGYRCSLEATEPL</sequence>